<dbReference type="Gene3D" id="3.40.50.450">
    <property type="match status" value="1"/>
</dbReference>
<protein>
    <submittedName>
        <fullName evidence="1">Group-specific protein</fullName>
    </submittedName>
</protein>
<evidence type="ECO:0000313" key="1">
    <source>
        <dbReference type="EMBL" id="MFD1030325.1"/>
    </source>
</evidence>
<proteinExistence type="predicted"/>
<accession>A0ABW3L7L0</accession>
<dbReference type="SUPFAM" id="SSF52309">
    <property type="entry name" value="N-(deoxy)ribosyltransferase-like"/>
    <property type="match status" value="1"/>
</dbReference>
<evidence type="ECO:0000313" key="2">
    <source>
        <dbReference type="Proteomes" id="UP001597109"/>
    </source>
</evidence>
<dbReference type="RefSeq" id="WP_144838690.1">
    <property type="nucleotide sequence ID" value="NZ_JBHTKI010000006.1"/>
</dbReference>
<dbReference type="Proteomes" id="UP001597109">
    <property type="component" value="Unassembled WGS sequence"/>
</dbReference>
<dbReference type="EMBL" id="JBHTKI010000006">
    <property type="protein sequence ID" value="MFD1030325.1"/>
    <property type="molecule type" value="Genomic_DNA"/>
</dbReference>
<reference evidence="2" key="1">
    <citation type="journal article" date="2019" name="Int. J. Syst. Evol. Microbiol.">
        <title>The Global Catalogue of Microorganisms (GCM) 10K type strain sequencing project: providing services to taxonomists for standard genome sequencing and annotation.</title>
        <authorList>
            <consortium name="The Broad Institute Genomics Platform"/>
            <consortium name="The Broad Institute Genome Sequencing Center for Infectious Disease"/>
            <person name="Wu L."/>
            <person name="Ma J."/>
        </authorList>
    </citation>
    <scope>NUCLEOTIDE SEQUENCE [LARGE SCALE GENOMIC DNA]</scope>
    <source>
        <strain evidence="2">CCUG 56756</strain>
    </source>
</reference>
<organism evidence="1 2">
    <name type="scientific">Metaplanococcus flavidus</name>
    <dbReference type="NCBI Taxonomy" id="569883"/>
    <lineage>
        <taxon>Bacteria</taxon>
        <taxon>Bacillati</taxon>
        <taxon>Bacillota</taxon>
        <taxon>Bacilli</taxon>
        <taxon>Bacillales</taxon>
        <taxon>Caryophanaceae</taxon>
        <taxon>Metaplanococcus</taxon>
    </lineage>
</organism>
<sequence>MKKFYIASSFANKEAVRTAANSLIEKGFTQTFDWTANLRASTIDELQIYGELERNAVLEADFLVVILPAGKGSHIEMGIAIGQRKTVYLVSESPEFSEFDVTSTFYHLPEVSIHIGTMGESISRIFENESTEKSVQ</sequence>
<name>A0ABW3L7L0_9BACL</name>
<gene>
    <name evidence="1" type="ORF">ACFQ1X_02695</name>
</gene>
<keyword evidence="2" id="KW-1185">Reference proteome</keyword>
<comment type="caution">
    <text evidence="1">The sequence shown here is derived from an EMBL/GenBank/DDBJ whole genome shotgun (WGS) entry which is preliminary data.</text>
</comment>